<proteinExistence type="predicted"/>
<dbReference type="AlphaFoldDB" id="X0TXY3"/>
<gene>
    <name evidence="1" type="ORF">S01H1_21881</name>
</gene>
<organism evidence="1">
    <name type="scientific">marine sediment metagenome</name>
    <dbReference type="NCBI Taxonomy" id="412755"/>
    <lineage>
        <taxon>unclassified sequences</taxon>
        <taxon>metagenomes</taxon>
        <taxon>ecological metagenomes</taxon>
    </lineage>
</organism>
<accession>X0TXY3</accession>
<dbReference type="EMBL" id="BARS01012223">
    <property type="protein sequence ID" value="GAF98164.1"/>
    <property type="molecule type" value="Genomic_DNA"/>
</dbReference>
<sequence length="230" mass="27441">KSDLKYQDILIKGGYDDFYDDYSRRENLINDAVANRISLGYLTHILQKRPKFTKDDEVQTEYIMPATRAAIKTLNLTPKVIDILLNCIFNGWSLVKWIIQRSFDEITEESKMTGLGCKVFGYEECPPRYWRRFRNPRDQNLNNLISYYRAIYIPRPIGMEATSQGLQEERYYLRPNDPTFQHLARIDRNYGYGYSRIQPIWDAITKLRERSDSDHFMKSNFMEARYPQTW</sequence>
<reference evidence="1" key="1">
    <citation type="journal article" date="2014" name="Front. Microbiol.">
        <title>High frequency of phylogenetically diverse reductive dehalogenase-homologous genes in deep subseafloor sedimentary metagenomes.</title>
        <authorList>
            <person name="Kawai M."/>
            <person name="Futagami T."/>
            <person name="Toyoda A."/>
            <person name="Takaki Y."/>
            <person name="Nishi S."/>
            <person name="Hori S."/>
            <person name="Arai W."/>
            <person name="Tsubouchi T."/>
            <person name="Morono Y."/>
            <person name="Uchiyama I."/>
            <person name="Ito T."/>
            <person name="Fujiyama A."/>
            <person name="Inagaki F."/>
            <person name="Takami H."/>
        </authorList>
    </citation>
    <scope>NUCLEOTIDE SEQUENCE</scope>
    <source>
        <strain evidence="1">Expedition CK06-06</strain>
    </source>
</reference>
<protein>
    <submittedName>
        <fullName evidence="1">Uncharacterized protein</fullName>
    </submittedName>
</protein>
<name>X0TXY3_9ZZZZ</name>
<comment type="caution">
    <text evidence="1">The sequence shown here is derived from an EMBL/GenBank/DDBJ whole genome shotgun (WGS) entry which is preliminary data.</text>
</comment>
<feature type="non-terminal residue" evidence="1">
    <location>
        <position position="1"/>
    </location>
</feature>
<evidence type="ECO:0000313" key="1">
    <source>
        <dbReference type="EMBL" id="GAF98164.1"/>
    </source>
</evidence>
<feature type="non-terminal residue" evidence="1">
    <location>
        <position position="230"/>
    </location>
</feature>